<feature type="transmembrane region" description="Helical" evidence="1">
    <location>
        <begin position="12"/>
        <end position="35"/>
    </location>
</feature>
<dbReference type="EMBL" id="AGZO01000047">
    <property type="protein sequence ID" value="EKN05776.1"/>
    <property type="molecule type" value="Genomic_DNA"/>
</dbReference>
<keyword evidence="1" id="KW-1133">Transmembrane helix</keyword>
<evidence type="ECO:0000256" key="1">
    <source>
        <dbReference type="SAM" id="Phobius"/>
    </source>
</evidence>
<dbReference type="EMBL" id="AGZO01000048">
    <property type="protein sequence ID" value="EKN05766.1"/>
    <property type="molecule type" value="Genomic_DNA"/>
</dbReference>
<evidence type="ECO:0000313" key="4">
    <source>
        <dbReference type="Proteomes" id="UP000006330"/>
    </source>
</evidence>
<reference evidence="2 4" key="1">
    <citation type="submission" date="2012-02" db="EMBL/GenBank/DDBJ databases">
        <title>The Genome Sequence of Parabacteroides goldsteinii CL02T12C30.</title>
        <authorList>
            <consortium name="The Broad Institute Genome Sequencing Platform"/>
            <person name="Earl A."/>
            <person name="Ward D."/>
            <person name="Feldgarden M."/>
            <person name="Gevers D."/>
            <person name="Zitomersky N.L."/>
            <person name="Coyne M.J."/>
            <person name="Comstock L.E."/>
            <person name="Young S.K."/>
            <person name="Zeng Q."/>
            <person name="Gargeya S."/>
            <person name="Fitzgerald M."/>
            <person name="Haas B."/>
            <person name="Abouelleil A."/>
            <person name="Alvarado L."/>
            <person name="Arachchi H.M."/>
            <person name="Berlin A."/>
            <person name="Chapman S.B."/>
            <person name="Gearin G."/>
            <person name="Goldberg J."/>
            <person name="Griggs A."/>
            <person name="Gujja S."/>
            <person name="Hansen M."/>
            <person name="Heiman D."/>
            <person name="Howarth C."/>
            <person name="Larimer J."/>
            <person name="Lui A."/>
            <person name="MacDonald P.J.P."/>
            <person name="McCowen C."/>
            <person name="Montmayeur A."/>
            <person name="Murphy C."/>
            <person name="Neiman D."/>
            <person name="Pearson M."/>
            <person name="Priest M."/>
            <person name="Roberts A."/>
            <person name="Saif S."/>
            <person name="Shea T."/>
            <person name="Sisk P."/>
            <person name="Stolte C."/>
            <person name="Sykes S."/>
            <person name="Wortman J."/>
            <person name="Nusbaum C."/>
            <person name="Birren B."/>
        </authorList>
    </citation>
    <scope>NUCLEOTIDE SEQUENCE [LARGE SCALE GENOMIC DNA]</scope>
    <source>
        <strain evidence="2 4">CL02T12C30</strain>
    </source>
</reference>
<dbReference type="HOGENOM" id="CLU_3255239_0_0_10"/>
<evidence type="ECO:0000313" key="3">
    <source>
        <dbReference type="EMBL" id="EKN05776.1"/>
    </source>
</evidence>
<sequence>MNTVTPMIEKQLNFLIVSYTSIEILLINPLINILIHFHHIYK</sequence>
<comment type="caution">
    <text evidence="2">The sequence shown here is derived from an EMBL/GenBank/DDBJ whole genome shotgun (WGS) entry which is preliminary data.</text>
</comment>
<accession>K5Z3A4</accession>
<evidence type="ECO:0000313" key="2">
    <source>
        <dbReference type="EMBL" id="EKN05766.1"/>
    </source>
</evidence>
<proteinExistence type="predicted"/>
<dbReference type="Proteomes" id="UP000006330">
    <property type="component" value="Unassembled WGS sequence"/>
</dbReference>
<dbReference type="AlphaFoldDB" id="K5Z3A4"/>
<gene>
    <name evidence="3" type="ORF">HMPREF1076_05393</name>
    <name evidence="2" type="ORF">HMPREF1076_05397</name>
</gene>
<organism evidence="2 4">
    <name type="scientific">Parabacteroides goldsteinii CL02T12C30</name>
    <dbReference type="NCBI Taxonomy" id="999418"/>
    <lineage>
        <taxon>Bacteria</taxon>
        <taxon>Pseudomonadati</taxon>
        <taxon>Bacteroidota</taxon>
        <taxon>Bacteroidia</taxon>
        <taxon>Bacteroidales</taxon>
        <taxon>Tannerellaceae</taxon>
        <taxon>Parabacteroides</taxon>
    </lineage>
</organism>
<keyword evidence="1" id="KW-0472">Membrane</keyword>
<name>K5Z3A4_9BACT</name>
<protein>
    <submittedName>
        <fullName evidence="2">Uncharacterized protein</fullName>
    </submittedName>
</protein>
<keyword evidence="1" id="KW-0812">Transmembrane</keyword>